<dbReference type="PANTHER" id="PTHR42796">
    <property type="entry name" value="FUMARYLACETOACETATE HYDROLASE DOMAIN-CONTAINING PROTEIN 2A-RELATED"/>
    <property type="match status" value="1"/>
</dbReference>
<organism evidence="4 5">
    <name type="scientific">Daphnia sinensis</name>
    <dbReference type="NCBI Taxonomy" id="1820382"/>
    <lineage>
        <taxon>Eukaryota</taxon>
        <taxon>Metazoa</taxon>
        <taxon>Ecdysozoa</taxon>
        <taxon>Arthropoda</taxon>
        <taxon>Crustacea</taxon>
        <taxon>Branchiopoda</taxon>
        <taxon>Diplostraca</taxon>
        <taxon>Cladocera</taxon>
        <taxon>Anomopoda</taxon>
        <taxon>Daphniidae</taxon>
        <taxon>Daphnia</taxon>
        <taxon>Daphnia similis group</taxon>
    </lineage>
</organism>
<sequence>MRFVQFRLLKDTIKATRIGLQKKSGGIVDLSDALPNCHSMVDALTKLGGNGLIEIARKNLANKETSSSKCQLLAPITSPDKIFCIGLNYKDTCKELGFAPPVEPLVFSKFSSSITGPFDNIDHPDISTEVFWEAELAVVIGKKGKNLDTTTAKEHVFGYTVANDITALDWHKKNGGQWLLGKTMDGFCPIGPSILTADKISDPHKLAISCRVNGQVKQTSNTHQLIHGVYDCIAFLSRFCTLLPGDIVLTGTPPGCGGFTKPPQFLKKGDVVECEVEQLGIIRNQIV</sequence>
<proteinExistence type="inferred from homology"/>
<dbReference type="GO" id="GO:0050163">
    <property type="term" value="F:oxaloacetate tautomerase activity"/>
    <property type="evidence" value="ECO:0007669"/>
    <property type="project" value="UniProtKB-ARBA"/>
</dbReference>
<comment type="similarity">
    <text evidence="1">Belongs to the FAH family.</text>
</comment>
<feature type="domain" description="Fumarylacetoacetase-like C-terminal" evidence="3">
    <location>
        <begin position="81"/>
        <end position="287"/>
    </location>
</feature>
<evidence type="ECO:0000256" key="2">
    <source>
        <dbReference type="ARBA" id="ARBA00022723"/>
    </source>
</evidence>
<keyword evidence="5" id="KW-1185">Reference proteome</keyword>
<dbReference type="GO" id="GO:0006107">
    <property type="term" value="P:oxaloacetate metabolic process"/>
    <property type="evidence" value="ECO:0007669"/>
    <property type="project" value="UniProtKB-ARBA"/>
</dbReference>
<comment type="caution">
    <text evidence="4">The sequence shown here is derived from an EMBL/GenBank/DDBJ whole genome shotgun (WGS) entry which is preliminary data.</text>
</comment>
<evidence type="ECO:0000313" key="5">
    <source>
        <dbReference type="Proteomes" id="UP000820818"/>
    </source>
</evidence>
<dbReference type="Pfam" id="PF01557">
    <property type="entry name" value="FAA_hydrolase"/>
    <property type="match status" value="1"/>
</dbReference>
<evidence type="ECO:0000313" key="4">
    <source>
        <dbReference type="EMBL" id="KAI9559986.1"/>
    </source>
</evidence>
<dbReference type="Proteomes" id="UP000820818">
    <property type="component" value="Linkage Group LG4"/>
</dbReference>
<dbReference type="PANTHER" id="PTHR42796:SF4">
    <property type="entry name" value="FUMARYLACETOACETATE HYDROLASE DOMAIN-CONTAINING PROTEIN 2A"/>
    <property type="match status" value="1"/>
</dbReference>
<dbReference type="Gene3D" id="3.90.850.10">
    <property type="entry name" value="Fumarylacetoacetase-like, C-terminal domain"/>
    <property type="match status" value="1"/>
</dbReference>
<dbReference type="InterPro" id="IPR036663">
    <property type="entry name" value="Fumarylacetoacetase_C_sf"/>
</dbReference>
<name>A0AAD5KT19_9CRUS</name>
<keyword evidence="2" id="KW-0479">Metal-binding</keyword>
<accession>A0AAD5KT19</accession>
<evidence type="ECO:0000256" key="1">
    <source>
        <dbReference type="ARBA" id="ARBA00010211"/>
    </source>
</evidence>
<protein>
    <recommendedName>
        <fullName evidence="3">Fumarylacetoacetase-like C-terminal domain-containing protein</fullName>
    </recommendedName>
</protein>
<dbReference type="AlphaFoldDB" id="A0AAD5KT19"/>
<evidence type="ECO:0000259" key="3">
    <source>
        <dbReference type="Pfam" id="PF01557"/>
    </source>
</evidence>
<dbReference type="GO" id="GO:0046872">
    <property type="term" value="F:metal ion binding"/>
    <property type="evidence" value="ECO:0007669"/>
    <property type="project" value="UniProtKB-KW"/>
</dbReference>
<reference evidence="4 5" key="1">
    <citation type="submission" date="2022-05" db="EMBL/GenBank/DDBJ databases">
        <title>A multi-omics perspective on studying reproductive biology in Daphnia sinensis.</title>
        <authorList>
            <person name="Jia J."/>
        </authorList>
    </citation>
    <scope>NUCLEOTIDE SEQUENCE [LARGE SCALE GENOMIC DNA]</scope>
    <source>
        <strain evidence="4 5">WSL</strain>
    </source>
</reference>
<dbReference type="EMBL" id="WJBH02000004">
    <property type="protein sequence ID" value="KAI9559986.1"/>
    <property type="molecule type" value="Genomic_DNA"/>
</dbReference>
<dbReference type="InterPro" id="IPR051121">
    <property type="entry name" value="FAH"/>
</dbReference>
<dbReference type="FunFam" id="3.90.850.10:FF:000002">
    <property type="entry name" value="2-hydroxyhepta-2,4-diene-1,7-dioate isomerase"/>
    <property type="match status" value="1"/>
</dbReference>
<dbReference type="SUPFAM" id="SSF56529">
    <property type="entry name" value="FAH"/>
    <property type="match status" value="1"/>
</dbReference>
<gene>
    <name evidence="4" type="ORF">GHT06_013994</name>
</gene>
<dbReference type="InterPro" id="IPR011234">
    <property type="entry name" value="Fumarylacetoacetase-like_C"/>
</dbReference>